<evidence type="ECO:0000256" key="5">
    <source>
        <dbReference type="ARBA" id="ARBA00022771"/>
    </source>
</evidence>
<evidence type="ECO:0000256" key="4">
    <source>
        <dbReference type="ARBA" id="ARBA00022737"/>
    </source>
</evidence>
<evidence type="ECO:0000256" key="8">
    <source>
        <dbReference type="ARBA" id="ARBA00023125"/>
    </source>
</evidence>
<protein>
    <recommendedName>
        <fullName evidence="13">C2H2-type domain-containing protein</fullName>
    </recommendedName>
</protein>
<dbReference type="Proteomes" id="UP001152798">
    <property type="component" value="Chromosome 5"/>
</dbReference>
<accession>A0A9P0MMU1</accession>
<comment type="similarity">
    <text evidence="2">Belongs to the krueppel C2H2-type zinc-finger protein family.</text>
</comment>
<feature type="region of interest" description="Disordered" evidence="12">
    <location>
        <begin position="89"/>
        <end position="131"/>
    </location>
</feature>
<reference evidence="14" key="1">
    <citation type="submission" date="2022-01" db="EMBL/GenBank/DDBJ databases">
        <authorList>
            <person name="King R."/>
        </authorList>
    </citation>
    <scope>NUCLEOTIDE SEQUENCE</scope>
</reference>
<keyword evidence="7" id="KW-0805">Transcription regulation</keyword>
<evidence type="ECO:0000256" key="2">
    <source>
        <dbReference type="ARBA" id="ARBA00006991"/>
    </source>
</evidence>
<evidence type="ECO:0000256" key="11">
    <source>
        <dbReference type="PROSITE-ProRule" id="PRU00042"/>
    </source>
</evidence>
<name>A0A9P0MMU1_NEZVI</name>
<feature type="domain" description="C2H2-type" evidence="13">
    <location>
        <begin position="258"/>
        <end position="286"/>
    </location>
</feature>
<evidence type="ECO:0000256" key="1">
    <source>
        <dbReference type="ARBA" id="ARBA00004123"/>
    </source>
</evidence>
<keyword evidence="15" id="KW-1185">Reference proteome</keyword>
<dbReference type="SMART" id="SM00355">
    <property type="entry name" value="ZnF_C2H2"/>
    <property type="match status" value="8"/>
</dbReference>
<dbReference type="Pfam" id="PF00096">
    <property type="entry name" value="zf-C2H2"/>
    <property type="match status" value="1"/>
</dbReference>
<gene>
    <name evidence="14" type="ORF">NEZAVI_LOCUS10196</name>
</gene>
<feature type="domain" description="C2H2-type" evidence="13">
    <location>
        <begin position="428"/>
        <end position="456"/>
    </location>
</feature>
<keyword evidence="3" id="KW-0479">Metal-binding</keyword>
<evidence type="ECO:0000256" key="7">
    <source>
        <dbReference type="ARBA" id="ARBA00023015"/>
    </source>
</evidence>
<dbReference type="FunFam" id="3.30.160.60:FF:000446">
    <property type="entry name" value="Zinc finger protein"/>
    <property type="match status" value="1"/>
</dbReference>
<feature type="region of interest" description="Disordered" evidence="12">
    <location>
        <begin position="23"/>
        <end position="73"/>
    </location>
</feature>
<dbReference type="SUPFAM" id="SSF57667">
    <property type="entry name" value="beta-beta-alpha zinc fingers"/>
    <property type="match status" value="4"/>
</dbReference>
<keyword evidence="5 11" id="KW-0863">Zinc-finger</keyword>
<dbReference type="FunFam" id="3.30.160.60:FF:000075">
    <property type="entry name" value="Putative zinc finger protein 536"/>
    <property type="match status" value="2"/>
</dbReference>
<organism evidence="14 15">
    <name type="scientific">Nezara viridula</name>
    <name type="common">Southern green stink bug</name>
    <name type="synonym">Cimex viridulus</name>
    <dbReference type="NCBI Taxonomy" id="85310"/>
    <lineage>
        <taxon>Eukaryota</taxon>
        <taxon>Metazoa</taxon>
        <taxon>Ecdysozoa</taxon>
        <taxon>Arthropoda</taxon>
        <taxon>Hexapoda</taxon>
        <taxon>Insecta</taxon>
        <taxon>Pterygota</taxon>
        <taxon>Neoptera</taxon>
        <taxon>Paraneoptera</taxon>
        <taxon>Hemiptera</taxon>
        <taxon>Heteroptera</taxon>
        <taxon>Panheteroptera</taxon>
        <taxon>Pentatomomorpha</taxon>
        <taxon>Pentatomoidea</taxon>
        <taxon>Pentatomidae</taxon>
        <taxon>Pentatominae</taxon>
        <taxon>Nezara</taxon>
    </lineage>
</organism>
<keyword evidence="4" id="KW-0677">Repeat</keyword>
<dbReference type="PANTHER" id="PTHR24393">
    <property type="entry name" value="ZINC FINGER PROTEIN"/>
    <property type="match status" value="1"/>
</dbReference>
<evidence type="ECO:0000313" key="15">
    <source>
        <dbReference type="Proteomes" id="UP001152798"/>
    </source>
</evidence>
<keyword evidence="6" id="KW-0862">Zinc</keyword>
<dbReference type="AlphaFoldDB" id="A0A9P0MMU1"/>
<evidence type="ECO:0000256" key="12">
    <source>
        <dbReference type="SAM" id="MobiDB-lite"/>
    </source>
</evidence>
<dbReference type="InterPro" id="IPR013087">
    <property type="entry name" value="Znf_C2H2_type"/>
</dbReference>
<evidence type="ECO:0000313" key="14">
    <source>
        <dbReference type="EMBL" id="CAH1401108.1"/>
    </source>
</evidence>
<dbReference type="EMBL" id="OV725081">
    <property type="protein sequence ID" value="CAH1401108.1"/>
    <property type="molecule type" value="Genomic_DNA"/>
</dbReference>
<evidence type="ECO:0000256" key="3">
    <source>
        <dbReference type="ARBA" id="ARBA00022723"/>
    </source>
</evidence>
<feature type="domain" description="C2H2-type" evidence="13">
    <location>
        <begin position="287"/>
        <end position="315"/>
    </location>
</feature>
<keyword evidence="8" id="KW-0238">DNA-binding</keyword>
<evidence type="ECO:0000259" key="13">
    <source>
        <dbReference type="PROSITE" id="PS50157"/>
    </source>
</evidence>
<feature type="domain" description="C2H2-type" evidence="13">
    <location>
        <begin position="486"/>
        <end position="514"/>
    </location>
</feature>
<dbReference type="InterPro" id="IPR036236">
    <property type="entry name" value="Znf_C2H2_sf"/>
</dbReference>
<dbReference type="PROSITE" id="PS50157">
    <property type="entry name" value="ZINC_FINGER_C2H2_2"/>
    <property type="match status" value="7"/>
</dbReference>
<feature type="compositionally biased region" description="Polar residues" evidence="12">
    <location>
        <begin position="114"/>
        <end position="127"/>
    </location>
</feature>
<dbReference type="PANTHER" id="PTHR24393:SF163">
    <property type="entry name" value="GASTRULA ZINC FINGER PROTEIN XLCGF7.1-LIKE"/>
    <property type="match status" value="1"/>
</dbReference>
<dbReference type="Gene3D" id="3.30.160.60">
    <property type="entry name" value="Classic Zinc Finger"/>
    <property type="match status" value="6"/>
</dbReference>
<dbReference type="GO" id="GO:0008270">
    <property type="term" value="F:zinc ion binding"/>
    <property type="evidence" value="ECO:0007669"/>
    <property type="project" value="UniProtKB-KW"/>
</dbReference>
<feature type="domain" description="C2H2-type" evidence="13">
    <location>
        <begin position="399"/>
        <end position="427"/>
    </location>
</feature>
<proteinExistence type="inferred from homology"/>
<comment type="subcellular location">
    <subcellularLocation>
        <location evidence="1">Nucleus</location>
    </subcellularLocation>
</comment>
<dbReference type="OrthoDB" id="6077919at2759"/>
<dbReference type="GO" id="GO:0001228">
    <property type="term" value="F:DNA-binding transcription activator activity, RNA polymerase II-specific"/>
    <property type="evidence" value="ECO:0007669"/>
    <property type="project" value="TreeGrafter"/>
</dbReference>
<dbReference type="GO" id="GO:0000978">
    <property type="term" value="F:RNA polymerase II cis-regulatory region sequence-specific DNA binding"/>
    <property type="evidence" value="ECO:0007669"/>
    <property type="project" value="TreeGrafter"/>
</dbReference>
<feature type="domain" description="C2H2-type" evidence="13">
    <location>
        <begin position="370"/>
        <end position="398"/>
    </location>
</feature>
<evidence type="ECO:0000256" key="6">
    <source>
        <dbReference type="ARBA" id="ARBA00022833"/>
    </source>
</evidence>
<keyword evidence="9" id="KW-0804">Transcription</keyword>
<feature type="domain" description="C2H2-type" evidence="13">
    <location>
        <begin position="457"/>
        <end position="485"/>
    </location>
</feature>
<keyword evidence="10" id="KW-0539">Nucleus</keyword>
<evidence type="ECO:0000256" key="10">
    <source>
        <dbReference type="ARBA" id="ARBA00023242"/>
    </source>
</evidence>
<feature type="compositionally biased region" description="Acidic residues" evidence="12">
    <location>
        <begin position="38"/>
        <end position="58"/>
    </location>
</feature>
<sequence>MDEVGASGLGVFIKVEKPDEIESTSESDSVVFIKEEKPDETDSTYLIDDDLVNEEENTEDTHACEDDSTAPQREELYHQSLQEKRIITRKRRKKALTATDRSQPFPQRRKLKNENTSCPATQSSPYENNNLSVLNHNSSTSADTTMRIPKVTIKQEKGSLFYCGGLIPEQEEATFVPEEGSEMNHIKQEEEIILSDDVPKVGVKQEEGSLFYCEGLDPLNNLQDINKCELKTKTNEDSKEMSDANFEPSRKTVLLKKHQCPHCKYKASYPSKLKIHIIACHTNEKPHHCPCCDYRATTHTILKRHIKASHMDEKPQQCPHCDFVTADIISLERHINARNTSEEPRCPRNDDGTIQSNNIEIAPHKTDNPLQCPYCEYKGAYPSKLKMHIMACHTNERPHQCPDCDYRAVKISNLKIHIMAHHTDEKPYPCAHCDYKAATFSTLKTHVRFRHTGEKPHHCPHCDYKSVTISCLKKHIMARHLGEKPFKCPHCDYKATQHSNLKTHMKYIHMSINE</sequence>
<dbReference type="GO" id="GO:0005634">
    <property type="term" value="C:nucleus"/>
    <property type="evidence" value="ECO:0007669"/>
    <property type="project" value="UniProtKB-SubCell"/>
</dbReference>
<evidence type="ECO:0000256" key="9">
    <source>
        <dbReference type="ARBA" id="ARBA00023163"/>
    </source>
</evidence>